<evidence type="ECO:0008006" key="3">
    <source>
        <dbReference type="Google" id="ProtNLM"/>
    </source>
</evidence>
<evidence type="ECO:0000313" key="2">
    <source>
        <dbReference type="Proteomes" id="UP000481043"/>
    </source>
</evidence>
<dbReference type="RefSeq" id="WP_163176514.1">
    <property type="nucleotide sequence ID" value="NZ_JAAIWM010000001.1"/>
</dbReference>
<dbReference type="InterPro" id="IPR010368">
    <property type="entry name" value="Com_YlbF"/>
</dbReference>
<reference evidence="1 2" key="1">
    <citation type="submission" date="2020-02" db="EMBL/GenBank/DDBJ databases">
        <title>Bacillus aquiflavi sp. nov., isolated from yellow water of strong flavor Chinese baijiu in Yibin region of China.</title>
        <authorList>
            <person name="Xie J."/>
        </authorList>
    </citation>
    <scope>NUCLEOTIDE SEQUENCE [LARGE SCALE GENOMIC DNA]</scope>
    <source>
        <strain evidence="1 2">SA4</strain>
    </source>
</reference>
<accession>A0A6M0Q223</accession>
<dbReference type="SUPFAM" id="SSF158622">
    <property type="entry name" value="YheA/YmcA-like"/>
    <property type="match status" value="1"/>
</dbReference>
<protein>
    <recommendedName>
        <fullName evidence="3">Master regulator for biofilm formation</fullName>
    </recommendedName>
</protein>
<keyword evidence="2" id="KW-1185">Reference proteome</keyword>
<proteinExistence type="predicted"/>
<gene>
    <name evidence="1" type="ORF">G4D63_00235</name>
</gene>
<sequence length="150" mass="16520">MATYTRDEIIKRARDLAKMISQTEEVDFFKRAEAQINYNTKVQEMIGKIKNLQKNAVNYQHYGKHEALKKVEAQIDQLQEELDAIPVVQDFKTSQVDVNDLLQLVANTISNTVTNEIIESTGGNVLRGETGSKVNGAGSGSSCGDGCGCH</sequence>
<dbReference type="Pfam" id="PF06133">
    <property type="entry name" value="Com_YlbF"/>
    <property type="match status" value="1"/>
</dbReference>
<dbReference type="InterPro" id="IPR023378">
    <property type="entry name" value="YheA/YmcA-like_dom_sf"/>
</dbReference>
<dbReference type="PIRSF" id="PIRSF021287">
    <property type="entry name" value="Biofilm_formation_YmcA"/>
    <property type="match status" value="1"/>
</dbReference>
<dbReference type="PANTHER" id="PTHR38448">
    <property type="entry name" value="REGULATORY PROTEIN YLBF-RELATED"/>
    <property type="match status" value="1"/>
</dbReference>
<dbReference type="PANTHER" id="PTHR38448:SF1">
    <property type="entry name" value="YLBF FAMILY REGULATOR"/>
    <property type="match status" value="1"/>
</dbReference>
<dbReference type="InterPro" id="IPR052767">
    <property type="entry name" value="Bact_com_dev_regulator"/>
</dbReference>
<name>A0A6M0Q223_9BACI</name>
<dbReference type="EMBL" id="JAAIWM010000001">
    <property type="protein sequence ID" value="NEY70153.1"/>
    <property type="molecule type" value="Genomic_DNA"/>
</dbReference>
<dbReference type="InterPro" id="IPR016783">
    <property type="entry name" value="Biofilm_formation_YmcA"/>
</dbReference>
<dbReference type="Gene3D" id="1.20.1500.10">
    <property type="entry name" value="YheA/YmcA-like"/>
    <property type="match status" value="1"/>
</dbReference>
<dbReference type="AlphaFoldDB" id="A0A6M0Q223"/>
<organism evidence="1 2">
    <name type="scientific">Bacillus mesophilus</name>
    <dbReference type="NCBI Taxonomy" id="1808955"/>
    <lineage>
        <taxon>Bacteria</taxon>
        <taxon>Bacillati</taxon>
        <taxon>Bacillota</taxon>
        <taxon>Bacilli</taxon>
        <taxon>Bacillales</taxon>
        <taxon>Bacillaceae</taxon>
        <taxon>Bacillus</taxon>
    </lineage>
</organism>
<evidence type="ECO:0000313" key="1">
    <source>
        <dbReference type="EMBL" id="NEY70153.1"/>
    </source>
</evidence>
<dbReference type="Proteomes" id="UP000481043">
    <property type="component" value="Unassembled WGS sequence"/>
</dbReference>
<comment type="caution">
    <text evidence="1">The sequence shown here is derived from an EMBL/GenBank/DDBJ whole genome shotgun (WGS) entry which is preliminary data.</text>
</comment>